<accession>A0A450WPX1</accession>
<proteinExistence type="predicted"/>
<organism evidence="1">
    <name type="scientific">Candidatus Kentrum sp. LFY</name>
    <dbReference type="NCBI Taxonomy" id="2126342"/>
    <lineage>
        <taxon>Bacteria</taxon>
        <taxon>Pseudomonadati</taxon>
        <taxon>Pseudomonadota</taxon>
        <taxon>Gammaproteobacteria</taxon>
        <taxon>Candidatus Kentrum</taxon>
    </lineage>
</organism>
<reference evidence="1" key="1">
    <citation type="submission" date="2019-02" db="EMBL/GenBank/DDBJ databases">
        <authorList>
            <person name="Gruber-Vodicka R. H."/>
            <person name="Seah K. B. B."/>
        </authorList>
    </citation>
    <scope>NUCLEOTIDE SEQUENCE</scope>
    <source>
        <strain evidence="1">BECK_BY7</strain>
    </source>
</reference>
<evidence type="ECO:0000313" key="1">
    <source>
        <dbReference type="EMBL" id="VFK19095.1"/>
    </source>
</evidence>
<gene>
    <name evidence="1" type="ORF">BECKLFY1418C_GA0070996_105311</name>
</gene>
<sequence>MGLSSGNNDILISCSASQMSRHLQNRDFALPVLYRCFTDALGLLDDPRGRFAGDSFAEALLAWGGRPVTFGGMVTGSQRSRMGWVFR</sequence>
<dbReference type="EMBL" id="CAADFN010000053">
    <property type="protein sequence ID" value="VFK19095.1"/>
    <property type="molecule type" value="Genomic_DNA"/>
</dbReference>
<protein>
    <submittedName>
        <fullName evidence="1">Uncharacterized protein</fullName>
    </submittedName>
</protein>
<name>A0A450WPX1_9GAMM</name>
<dbReference type="AlphaFoldDB" id="A0A450WPX1"/>